<evidence type="ECO:0000256" key="1">
    <source>
        <dbReference type="SAM" id="MobiDB-lite"/>
    </source>
</evidence>
<gene>
    <name evidence="2" type="ORF">CTHT_0057020</name>
</gene>
<evidence type="ECO:0000313" key="2">
    <source>
        <dbReference type="EMBL" id="EGS19080.1"/>
    </source>
</evidence>
<dbReference type="KEGG" id="cthr:CTHT_0057020"/>
<feature type="region of interest" description="Disordered" evidence="1">
    <location>
        <begin position="131"/>
        <end position="156"/>
    </location>
</feature>
<sequence>MGSIQPVAQKLTFSYADALKKGPRTVIAPKSKPLSDQSEDDKSNLTTPPTPAAPQTPTAPVAQIDLNDNTTTAVNHQEPETPAASEESAPSHDTEILDGEKVKPAEQKSHDEPKLALRQPLVSYAEAVKGLSSTPKVKSAQDKNSSKSIGGPLTHRKNANAMNWLTTQSPVNGESVKAQSPKLQQIPIPNLIVKRAAMRKAVQAAKVASQRAAAQKEVTRKTAQKLHSQVLNGQRAYQQEIAQAELVRRSELHPAAAPFKPMAALQQTCFQSDTYVLTAADNMCSQRLLTSTVATTTHLTHVLMAQKCMHCKEIGLYPAATIIHRPNDDGWASASFSPEKVQTDQSFHDRIAINSQKYVDGSPDQKPAQSRIYDRPLIEQSATNYAKNGNIDGNIDADKFYEPLREGLLLMYKEEGADMLPLRAAVANVIDACLMYLALSDQFQLELQTPVWSSILLPKLIQDNQRFAEMGLLPPLLKDPISQAEWEEHQGEATLLLWYEAYGPSGYERIKDLHEFHTARTTQTKKYLESREYTDSLSGWDIYNVNLALSHIDEVADGVVIDATQTYYEANEAEMEREHYHYKVWVGLPPEVEPSESDYVVSRLVVQAGQENPLPEGLSANSESPSKRSDAPGH</sequence>
<dbReference type="AlphaFoldDB" id="G0SCF4"/>
<protein>
    <submittedName>
        <fullName evidence="2">Uncharacterized protein</fullName>
    </submittedName>
</protein>
<reference evidence="2 3" key="1">
    <citation type="journal article" date="2011" name="Cell">
        <title>Insight into structure and assembly of the nuclear pore complex by utilizing the genome of a eukaryotic thermophile.</title>
        <authorList>
            <person name="Amlacher S."/>
            <person name="Sarges P."/>
            <person name="Flemming D."/>
            <person name="van Noort V."/>
            <person name="Kunze R."/>
            <person name="Devos D.P."/>
            <person name="Arumugam M."/>
            <person name="Bork P."/>
            <person name="Hurt E."/>
        </authorList>
    </citation>
    <scope>NUCLEOTIDE SEQUENCE [LARGE SCALE GENOMIC DNA]</scope>
    <source>
        <strain evidence="3">DSM 1495 / CBS 144.50 / IMI 039719</strain>
    </source>
</reference>
<feature type="compositionally biased region" description="Basic and acidic residues" evidence="1">
    <location>
        <begin position="625"/>
        <end position="634"/>
    </location>
</feature>
<dbReference type="RefSeq" id="XP_006696025.1">
    <property type="nucleotide sequence ID" value="XM_006695962.1"/>
</dbReference>
<feature type="compositionally biased region" description="Basic and acidic residues" evidence="1">
    <location>
        <begin position="89"/>
        <end position="98"/>
    </location>
</feature>
<organism evidence="3">
    <name type="scientific">Chaetomium thermophilum (strain DSM 1495 / CBS 144.50 / IMI 039719)</name>
    <name type="common">Thermochaetoides thermophila</name>
    <dbReference type="NCBI Taxonomy" id="759272"/>
    <lineage>
        <taxon>Eukaryota</taxon>
        <taxon>Fungi</taxon>
        <taxon>Dikarya</taxon>
        <taxon>Ascomycota</taxon>
        <taxon>Pezizomycotina</taxon>
        <taxon>Sordariomycetes</taxon>
        <taxon>Sordariomycetidae</taxon>
        <taxon>Sordariales</taxon>
        <taxon>Chaetomiaceae</taxon>
        <taxon>Thermochaetoides</taxon>
    </lineage>
</organism>
<accession>G0SCF4</accession>
<dbReference type="GeneID" id="18259740"/>
<proteinExistence type="predicted"/>
<feature type="compositionally biased region" description="Polar residues" evidence="1">
    <location>
        <begin position="66"/>
        <end position="75"/>
    </location>
</feature>
<name>G0SCF4_CHATD</name>
<dbReference type="EMBL" id="GL988045">
    <property type="protein sequence ID" value="EGS19080.1"/>
    <property type="molecule type" value="Genomic_DNA"/>
</dbReference>
<dbReference type="HOGENOM" id="CLU_431466_0_0_1"/>
<feature type="region of interest" description="Disordered" evidence="1">
    <location>
        <begin position="610"/>
        <end position="634"/>
    </location>
</feature>
<evidence type="ECO:0000313" key="3">
    <source>
        <dbReference type="Proteomes" id="UP000008066"/>
    </source>
</evidence>
<dbReference type="Proteomes" id="UP000008066">
    <property type="component" value="Unassembled WGS sequence"/>
</dbReference>
<feature type="region of interest" description="Disordered" evidence="1">
    <location>
        <begin position="18"/>
        <end position="98"/>
    </location>
</feature>
<keyword evidence="3" id="KW-1185">Reference proteome</keyword>